<sequence length="262" mass="28817">MGWRKQNPPDPRGEVQALLERFEARLDSAHEGIAFQVVFHARVRNAGLALGDADGAARAVRIALRHEAADFLRQQSATDLHSVQDLLAREMARSHTLVDPEIRYDARVDVALLPGDQAAVEALLASQREQSKATAIRRQELEDLAEELSDPAGVMARWVTTDATDWAKRSGEAKSLAELFAGYRPPGRHGVEYALVEAVREFLASFPEPAQKQMVYGLLSAGMQRAERPAHAARVEEIADAITEIPAPSGAPDEHRNAPRHF</sequence>
<proteinExistence type="predicted"/>
<organism evidence="1 2">
    <name type="scientific">Streptomyces xanthophaeus</name>
    <dbReference type="NCBI Taxonomy" id="67385"/>
    <lineage>
        <taxon>Bacteria</taxon>
        <taxon>Bacillati</taxon>
        <taxon>Actinomycetota</taxon>
        <taxon>Actinomycetes</taxon>
        <taxon>Kitasatosporales</taxon>
        <taxon>Streptomycetaceae</taxon>
        <taxon>Streptomyces</taxon>
    </lineage>
</organism>
<dbReference type="Proteomes" id="UP000600026">
    <property type="component" value="Unassembled WGS sequence"/>
</dbReference>
<comment type="caution">
    <text evidence="1">The sequence shown here is derived from an EMBL/GenBank/DDBJ whole genome shotgun (WGS) entry which is preliminary data.</text>
</comment>
<keyword evidence="2" id="KW-1185">Reference proteome</keyword>
<dbReference type="EMBL" id="BNEE01000006">
    <property type="protein sequence ID" value="GHI86558.1"/>
    <property type="molecule type" value="Genomic_DNA"/>
</dbReference>
<name>A0A919H4J2_9ACTN</name>
<dbReference type="OrthoDB" id="4137273at2"/>
<accession>A0A919H4J2</accession>
<dbReference type="AlphaFoldDB" id="A0A919H4J2"/>
<evidence type="ECO:0000313" key="1">
    <source>
        <dbReference type="EMBL" id="GHI86558.1"/>
    </source>
</evidence>
<gene>
    <name evidence="1" type="ORF">Sxan_39220</name>
</gene>
<dbReference type="RefSeq" id="WP_157853429.1">
    <property type="nucleotide sequence ID" value="NZ_BNEE01000006.1"/>
</dbReference>
<evidence type="ECO:0000313" key="2">
    <source>
        <dbReference type="Proteomes" id="UP000600026"/>
    </source>
</evidence>
<reference evidence="1" key="1">
    <citation type="submission" date="2020-09" db="EMBL/GenBank/DDBJ databases">
        <title>Whole genome shotgun sequence of Streptomyces xanthophaeus NBRC 12829.</title>
        <authorList>
            <person name="Komaki H."/>
            <person name="Tamura T."/>
        </authorList>
    </citation>
    <scope>NUCLEOTIDE SEQUENCE</scope>
    <source>
        <strain evidence="1">NBRC 12829</strain>
    </source>
</reference>
<protein>
    <submittedName>
        <fullName evidence="1">Uncharacterized protein</fullName>
    </submittedName>
</protein>